<reference evidence="3" key="1">
    <citation type="submission" date="2012-11" db="EMBL/GenBank/DDBJ databases">
        <authorList>
            <person name="Lucero-Rivera Y.E."/>
            <person name="Tovar-Ramirez D."/>
        </authorList>
    </citation>
    <scope>NUCLEOTIDE SEQUENCE</scope>
    <source>
        <tissue evidence="3">Salivary gland</tissue>
    </source>
</reference>
<feature type="region of interest" description="Disordered" evidence="1">
    <location>
        <begin position="30"/>
        <end position="54"/>
    </location>
</feature>
<organism evidence="3">
    <name type="scientific">Rhipicephalus pulchellus</name>
    <name type="common">Yellow backed tick</name>
    <name type="synonym">Dermacentor pulchellus</name>
    <dbReference type="NCBI Taxonomy" id="72859"/>
    <lineage>
        <taxon>Eukaryota</taxon>
        <taxon>Metazoa</taxon>
        <taxon>Ecdysozoa</taxon>
        <taxon>Arthropoda</taxon>
        <taxon>Chelicerata</taxon>
        <taxon>Arachnida</taxon>
        <taxon>Acari</taxon>
        <taxon>Parasitiformes</taxon>
        <taxon>Ixodida</taxon>
        <taxon>Ixodoidea</taxon>
        <taxon>Ixodidae</taxon>
        <taxon>Rhipicephalinae</taxon>
        <taxon>Rhipicephalus</taxon>
        <taxon>Rhipicephalus</taxon>
    </lineage>
</organism>
<sequence>MIRASLLLLLALGTASQALRTYRFRYLKTNGLPPRGDRRTTKPAPKSDSEPETSFLMPIVPVGSVTPAFPPVVTGSLPLQLVTPTAPFVAANPPTVIPTGPVVAPAAFVSSLTRPENLTLTSRLSSGPSVTTTVFRAPGGVSATSVQRVEGSSTAFFSEADTLRKVKPKPVSVIVPATVGTVPQVVQAAAAPTTVLTRSKPSVSYLFYTK</sequence>
<dbReference type="AlphaFoldDB" id="L7M9D2"/>
<name>L7M9D2_RHIPC</name>
<reference evidence="3" key="2">
    <citation type="journal article" date="2015" name="J. Proteomics">
        <title>Sexual differences in the sialomes of the zebra tick, Rhipicephalus pulchellus.</title>
        <authorList>
            <person name="Tan A.W."/>
            <person name="Francischetti I.M."/>
            <person name="Slovak M."/>
            <person name="Kini R.M."/>
            <person name="Ribeiro J.M."/>
        </authorList>
    </citation>
    <scope>NUCLEOTIDE SEQUENCE</scope>
    <source>
        <tissue evidence="3">Salivary gland</tissue>
    </source>
</reference>
<dbReference type="EMBL" id="GACK01004399">
    <property type="protein sequence ID" value="JAA60635.1"/>
    <property type="molecule type" value="mRNA"/>
</dbReference>
<feature type="chain" id="PRO_5003981467" description="Secreted peptide" evidence="2">
    <location>
        <begin position="19"/>
        <end position="210"/>
    </location>
</feature>
<evidence type="ECO:0000256" key="2">
    <source>
        <dbReference type="SAM" id="SignalP"/>
    </source>
</evidence>
<feature type="signal peptide" evidence="2">
    <location>
        <begin position="1"/>
        <end position="18"/>
    </location>
</feature>
<evidence type="ECO:0000256" key="1">
    <source>
        <dbReference type="SAM" id="MobiDB-lite"/>
    </source>
</evidence>
<feature type="compositionally biased region" description="Basic and acidic residues" evidence="1">
    <location>
        <begin position="35"/>
        <end position="49"/>
    </location>
</feature>
<proteinExistence type="evidence at transcript level"/>
<evidence type="ECO:0000313" key="3">
    <source>
        <dbReference type="EMBL" id="JAA60635.1"/>
    </source>
</evidence>
<keyword evidence="2" id="KW-0732">Signal</keyword>
<accession>L7M9D2</accession>
<evidence type="ECO:0008006" key="4">
    <source>
        <dbReference type="Google" id="ProtNLM"/>
    </source>
</evidence>
<protein>
    <recommendedName>
        <fullName evidence="4">Secreted peptide</fullName>
    </recommendedName>
</protein>